<evidence type="ECO:0000256" key="1">
    <source>
        <dbReference type="ARBA" id="ARBA00008225"/>
    </source>
</evidence>
<proteinExistence type="inferred from homology"/>
<evidence type="ECO:0000259" key="4">
    <source>
        <dbReference type="PROSITE" id="PS50263"/>
    </source>
</evidence>
<evidence type="ECO:0000313" key="6">
    <source>
        <dbReference type="Proteomes" id="UP000051574"/>
    </source>
</evidence>
<reference evidence="5 6" key="1">
    <citation type="submission" date="2015-09" db="EMBL/GenBank/DDBJ databases">
        <title>Draft genome of the scarab beetle Oryctes borbonicus.</title>
        <authorList>
            <person name="Meyer J.M."/>
            <person name="Markov G.V."/>
            <person name="Baskaran P."/>
            <person name="Herrmann M."/>
            <person name="Sommer R.J."/>
            <person name="Roedelsperger C."/>
        </authorList>
    </citation>
    <scope>NUCLEOTIDE SEQUENCE [LARGE SCALE GENOMIC DNA]</scope>
    <source>
        <strain evidence="5">OB123</strain>
        <tissue evidence="5">Whole animal</tissue>
    </source>
</reference>
<dbReference type="Proteomes" id="UP000051574">
    <property type="component" value="Unassembled WGS sequence"/>
</dbReference>
<accession>A0A0T6BBB0</accession>
<keyword evidence="2" id="KW-0378">Hydrolase</keyword>
<feature type="domain" description="CN hydrolase" evidence="4">
    <location>
        <begin position="17"/>
        <end position="284"/>
    </location>
</feature>
<dbReference type="PANTHER" id="PTHR10609">
    <property type="entry name" value="BIOTINIDASE-RELATED"/>
    <property type="match status" value="1"/>
</dbReference>
<keyword evidence="3" id="KW-0812">Transmembrane</keyword>
<keyword evidence="3" id="KW-1133">Transmembrane helix</keyword>
<dbReference type="InterPro" id="IPR040154">
    <property type="entry name" value="Biotinidase/VNN"/>
</dbReference>
<dbReference type="PANTHER" id="PTHR10609:SF14">
    <property type="entry name" value="BIOTINIDASE"/>
    <property type="match status" value="1"/>
</dbReference>
<dbReference type="EMBL" id="LJIG01002329">
    <property type="protein sequence ID" value="KRT84611.1"/>
    <property type="molecule type" value="Genomic_DNA"/>
</dbReference>
<gene>
    <name evidence="5" type="ORF">AMK59_2733</name>
</gene>
<name>A0A0T6BBB0_9SCAR</name>
<organism evidence="5 6">
    <name type="scientific">Oryctes borbonicus</name>
    <dbReference type="NCBI Taxonomy" id="1629725"/>
    <lineage>
        <taxon>Eukaryota</taxon>
        <taxon>Metazoa</taxon>
        <taxon>Ecdysozoa</taxon>
        <taxon>Arthropoda</taxon>
        <taxon>Hexapoda</taxon>
        <taxon>Insecta</taxon>
        <taxon>Pterygota</taxon>
        <taxon>Neoptera</taxon>
        <taxon>Endopterygota</taxon>
        <taxon>Coleoptera</taxon>
        <taxon>Polyphaga</taxon>
        <taxon>Scarabaeiformia</taxon>
        <taxon>Scarabaeidae</taxon>
        <taxon>Dynastinae</taxon>
        <taxon>Oryctes</taxon>
    </lineage>
</organism>
<comment type="similarity">
    <text evidence="1">Belongs to the carbon-nitrogen hydrolase superfamily. BTD/VNN family.</text>
</comment>
<protein>
    <recommendedName>
        <fullName evidence="4">CN hydrolase domain-containing protein</fullName>
    </recommendedName>
</protein>
<dbReference type="AlphaFoldDB" id="A0A0T6BBB0"/>
<dbReference type="OrthoDB" id="10250282at2759"/>
<keyword evidence="3" id="KW-0472">Membrane</keyword>
<dbReference type="Pfam" id="PF00795">
    <property type="entry name" value="CN_hydrolase"/>
    <property type="match status" value="1"/>
</dbReference>
<evidence type="ECO:0000256" key="3">
    <source>
        <dbReference type="SAM" id="Phobius"/>
    </source>
</evidence>
<dbReference type="InterPro" id="IPR036526">
    <property type="entry name" value="C-N_Hydrolase_sf"/>
</dbReference>
<dbReference type="GO" id="GO:0016787">
    <property type="term" value="F:hydrolase activity"/>
    <property type="evidence" value="ECO:0007669"/>
    <property type="project" value="UniProtKB-KW"/>
</dbReference>
<dbReference type="InterPro" id="IPR043957">
    <property type="entry name" value="Vanin_C"/>
</dbReference>
<dbReference type="Gene3D" id="3.60.110.10">
    <property type="entry name" value="Carbon-nitrogen hydrolase"/>
    <property type="match status" value="1"/>
</dbReference>
<feature type="transmembrane region" description="Helical" evidence="3">
    <location>
        <begin position="529"/>
        <end position="548"/>
    </location>
</feature>
<comment type="caution">
    <text evidence="5">The sequence shown here is derived from an EMBL/GenBank/DDBJ whole genome shotgun (WGS) entry which is preliminary data.</text>
</comment>
<evidence type="ECO:0000313" key="5">
    <source>
        <dbReference type="EMBL" id="KRT84611.1"/>
    </source>
</evidence>
<dbReference type="InterPro" id="IPR003010">
    <property type="entry name" value="C-N_Hydrolase"/>
</dbReference>
<keyword evidence="6" id="KW-1185">Reference proteome</keyword>
<dbReference type="SUPFAM" id="SSF56317">
    <property type="entry name" value="Carbon-nitrogen hydrolase"/>
    <property type="match status" value="1"/>
</dbReference>
<evidence type="ECO:0000256" key="2">
    <source>
        <dbReference type="ARBA" id="ARBA00022801"/>
    </source>
</evidence>
<sequence>LLIDIFFKGSTATDTSYRAAVVEYYPVQNFSASDAERAVENVKNYGDLIDGLQSLDIIVFPEWTITQGVSSAREKLAGISVKVPDNSEEATPCGNEAYPQFFQDLSCLAQTHAAYLVANLLEKESCNSSGCASDGWNFYNTNVVFDRKGRIILRYRKFNPFGEAEMNITKEAETATFTTDFDVTFGTFICFDILFEKPALELVRNGVKHIAFPTMWFSELPFLTALQSQEMFAIENDVVFLAAGANSETRGSGGSGIYQGSLGAVKYDIVSNDGNRVIVADVLKEWDSNTKLDYQGDADETTDVDVLAEALDGFTLLHDNLTEYHSYQMLVEEDSQSFEHDEMKCEVSWKMSNTSFPQYHYDYSLFYYSGVRSFSGVRNGGVDVCAVVFCKDQENPADCGTRYAQYNTIQWPYNIEELTIKANFTVSNSSIQFPNTLLSSIRPLNRSDYEWSSKYYEDGKIVERKITLLHPQNKLLVFGIYGRDFNRDGGYYEDGKIVERKITLLHPQNKLLVFGIYGRDFNRDGGSSVVSVNLFVVFISLALFYKLAV</sequence>
<dbReference type="Pfam" id="PF19018">
    <property type="entry name" value="Vanin_C"/>
    <property type="match status" value="1"/>
</dbReference>
<dbReference type="PROSITE" id="PS50263">
    <property type="entry name" value="CN_HYDROLASE"/>
    <property type="match status" value="1"/>
</dbReference>
<feature type="non-terminal residue" evidence="5">
    <location>
        <position position="1"/>
    </location>
</feature>